<dbReference type="UniPathway" id="UPA00251">
    <property type="reaction ID" value="UER00318"/>
</dbReference>
<dbReference type="PANTHER" id="PTHR11458:SF0">
    <property type="entry name" value="DELTA-AMINOLEVULINIC ACID DEHYDRATASE"/>
    <property type="match status" value="1"/>
</dbReference>
<evidence type="ECO:0000256" key="8">
    <source>
        <dbReference type="ARBA" id="ARBA00047651"/>
    </source>
</evidence>
<feature type="compositionally biased region" description="Polar residues" evidence="11">
    <location>
        <begin position="238"/>
        <end position="267"/>
    </location>
</feature>
<evidence type="ECO:0000313" key="12">
    <source>
        <dbReference type="EMBL" id="CAD7419881.1"/>
    </source>
</evidence>
<evidence type="ECO:0000256" key="3">
    <source>
        <dbReference type="ARBA" id="ARBA00023133"/>
    </source>
</evidence>
<dbReference type="EC" id="4.2.1.24" evidence="9"/>
<sequence length="267" mass="29363">MLSSGAHIVAPSDMMDGRISAIKGALQGAGLGNRTAILSYSAKFASGFYGPFRAVTKSAPRFGDRKCYQLPPGSRGLAARATARDVAEGCDMLMVKPGLAYLDIVKQTKDAHPEYPLFVYQVSGEYAMIYHAAKAGALDIRAVLEEVLLSMRRAAKEKNPRHENCLQNHRRQPSNHLQHQLFSMHCDLPPAFSHKEMTDRENMVQLNGGVTLRSRRETISQKGHKAQGTPPGPEGPYDNNSNRQLDTLKMASSENSKKNLTNWSPVS</sequence>
<accession>A0A7R9DS45</accession>
<evidence type="ECO:0000256" key="1">
    <source>
        <dbReference type="ARBA" id="ARBA00004694"/>
    </source>
</evidence>
<dbReference type="GO" id="GO:0005829">
    <property type="term" value="C:cytosol"/>
    <property type="evidence" value="ECO:0007669"/>
    <property type="project" value="TreeGrafter"/>
</dbReference>
<keyword evidence="4 9" id="KW-0456">Lyase</keyword>
<comment type="subunit">
    <text evidence="7">Homooctamer; active form. Homohexamer; low activity form.</text>
</comment>
<dbReference type="Gene3D" id="3.20.20.70">
    <property type="entry name" value="Aldolase class I"/>
    <property type="match status" value="1"/>
</dbReference>
<evidence type="ECO:0000256" key="9">
    <source>
        <dbReference type="RuleBase" id="RU000515"/>
    </source>
</evidence>
<dbReference type="Pfam" id="PF00490">
    <property type="entry name" value="ALAD"/>
    <property type="match status" value="1"/>
</dbReference>
<dbReference type="GO" id="GO:0008270">
    <property type="term" value="F:zinc ion binding"/>
    <property type="evidence" value="ECO:0007669"/>
    <property type="project" value="TreeGrafter"/>
</dbReference>
<evidence type="ECO:0000256" key="10">
    <source>
        <dbReference type="RuleBase" id="RU004161"/>
    </source>
</evidence>
<comment type="catalytic activity">
    <reaction evidence="8 9">
        <text>2 5-aminolevulinate = porphobilinogen + 2 H2O + H(+)</text>
        <dbReference type="Rhea" id="RHEA:24064"/>
        <dbReference type="ChEBI" id="CHEBI:15377"/>
        <dbReference type="ChEBI" id="CHEBI:15378"/>
        <dbReference type="ChEBI" id="CHEBI:58126"/>
        <dbReference type="ChEBI" id="CHEBI:356416"/>
        <dbReference type="EC" id="4.2.1.24"/>
    </reaction>
</comment>
<dbReference type="InterPro" id="IPR001731">
    <property type="entry name" value="ALAD"/>
</dbReference>
<evidence type="ECO:0000256" key="7">
    <source>
        <dbReference type="ARBA" id="ARBA00025861"/>
    </source>
</evidence>
<gene>
    <name evidence="12" type="ORF">TPSB3V08_LOCUS13296</name>
</gene>
<dbReference type="PROSITE" id="PS00169">
    <property type="entry name" value="D_ALA_DEHYDRATASE"/>
    <property type="match status" value="1"/>
</dbReference>
<keyword evidence="5 9" id="KW-0627">Porphyrin biosynthesis</keyword>
<comment type="pathway">
    <text evidence="1">Porphyrin-containing compound metabolism; protoporphyrin-IX biosynthesis; coproporphyrinogen-III from 5-aminolevulinate: step 1/4.</text>
</comment>
<dbReference type="AlphaFoldDB" id="A0A7R9DS45"/>
<proteinExistence type="inferred from homology"/>
<name>A0A7R9DS45_TIMPO</name>
<dbReference type="SUPFAM" id="SSF51569">
    <property type="entry name" value="Aldolase"/>
    <property type="match status" value="1"/>
</dbReference>
<dbReference type="EMBL" id="OD024356">
    <property type="protein sequence ID" value="CAD7419881.1"/>
    <property type="molecule type" value="Genomic_DNA"/>
</dbReference>
<dbReference type="GO" id="GO:0004655">
    <property type="term" value="F:porphobilinogen synthase activity"/>
    <property type="evidence" value="ECO:0007669"/>
    <property type="project" value="UniProtKB-EC"/>
</dbReference>
<dbReference type="InterPro" id="IPR013785">
    <property type="entry name" value="Aldolase_TIM"/>
</dbReference>
<dbReference type="GO" id="GO:0006782">
    <property type="term" value="P:protoporphyrinogen IX biosynthetic process"/>
    <property type="evidence" value="ECO:0007669"/>
    <property type="project" value="UniProtKB-UniPathway"/>
</dbReference>
<protein>
    <recommendedName>
        <fullName evidence="9">Delta-aminolevulinic acid dehydratase</fullName>
        <ecNumber evidence="9">4.2.1.24</ecNumber>
    </recommendedName>
</protein>
<feature type="region of interest" description="Disordered" evidence="11">
    <location>
        <begin position="218"/>
        <end position="267"/>
    </location>
</feature>
<evidence type="ECO:0000256" key="6">
    <source>
        <dbReference type="ARBA" id="ARBA00025628"/>
    </source>
</evidence>
<keyword evidence="3" id="KW-0350">Heme biosynthesis</keyword>
<evidence type="ECO:0000256" key="2">
    <source>
        <dbReference type="ARBA" id="ARBA00008055"/>
    </source>
</evidence>
<reference evidence="12" key="1">
    <citation type="submission" date="2020-11" db="EMBL/GenBank/DDBJ databases">
        <authorList>
            <person name="Tran Van P."/>
        </authorList>
    </citation>
    <scope>NUCLEOTIDE SEQUENCE</scope>
</reference>
<dbReference type="SMART" id="SM01004">
    <property type="entry name" value="ALAD"/>
    <property type="match status" value="1"/>
</dbReference>
<comment type="similarity">
    <text evidence="2 10">Belongs to the ALAD family.</text>
</comment>
<organism evidence="12">
    <name type="scientific">Timema poppense</name>
    <name type="common">Walking stick</name>
    <dbReference type="NCBI Taxonomy" id="170557"/>
    <lineage>
        <taxon>Eukaryota</taxon>
        <taxon>Metazoa</taxon>
        <taxon>Ecdysozoa</taxon>
        <taxon>Arthropoda</taxon>
        <taxon>Hexapoda</taxon>
        <taxon>Insecta</taxon>
        <taxon>Pterygota</taxon>
        <taxon>Neoptera</taxon>
        <taxon>Polyneoptera</taxon>
        <taxon>Phasmatodea</taxon>
        <taxon>Timematodea</taxon>
        <taxon>Timematoidea</taxon>
        <taxon>Timematidae</taxon>
        <taxon>Timema</taxon>
    </lineage>
</organism>
<dbReference type="PANTHER" id="PTHR11458">
    <property type="entry name" value="DELTA-AMINOLEVULINIC ACID DEHYDRATASE"/>
    <property type="match status" value="1"/>
</dbReference>
<comment type="function">
    <text evidence="6">Catalyzes an early step in the biosynthesis of tetrapyrroles. Binds two molecules of 5-aminolevulinate per subunit, each at a distinct site, and catalyzes their condensation to form porphobilinogen.</text>
</comment>
<dbReference type="PRINTS" id="PR00144">
    <property type="entry name" value="DALDHYDRTASE"/>
</dbReference>
<evidence type="ECO:0000256" key="4">
    <source>
        <dbReference type="ARBA" id="ARBA00023239"/>
    </source>
</evidence>
<evidence type="ECO:0000256" key="11">
    <source>
        <dbReference type="SAM" id="MobiDB-lite"/>
    </source>
</evidence>
<evidence type="ECO:0000256" key="5">
    <source>
        <dbReference type="ARBA" id="ARBA00023244"/>
    </source>
</evidence>
<dbReference type="InterPro" id="IPR030656">
    <property type="entry name" value="ALAD_AS"/>
</dbReference>